<dbReference type="EMBL" id="JRKI01000026">
    <property type="protein sequence ID" value="KIZ16829.1"/>
    <property type="molecule type" value="Genomic_DNA"/>
</dbReference>
<accession>A0A0D7CKU1</accession>
<protein>
    <recommendedName>
        <fullName evidence="3">Tail assembly chaperone</fullName>
    </recommendedName>
</protein>
<proteinExistence type="predicted"/>
<dbReference type="Proteomes" id="UP000032458">
    <property type="component" value="Unassembled WGS sequence"/>
</dbReference>
<evidence type="ECO:0008006" key="3">
    <source>
        <dbReference type="Google" id="ProtNLM"/>
    </source>
</evidence>
<name>A0A0D7CKU1_9ACTN</name>
<keyword evidence="2" id="KW-1185">Reference proteome</keyword>
<evidence type="ECO:0000313" key="2">
    <source>
        <dbReference type="Proteomes" id="UP000032458"/>
    </source>
</evidence>
<organism evidence="1 2">
    <name type="scientific">Streptomyces natalensis ATCC 27448</name>
    <dbReference type="NCBI Taxonomy" id="1240678"/>
    <lineage>
        <taxon>Bacteria</taxon>
        <taxon>Bacillati</taxon>
        <taxon>Actinomycetota</taxon>
        <taxon>Actinomycetes</taxon>
        <taxon>Kitasatosporales</taxon>
        <taxon>Streptomycetaceae</taxon>
        <taxon>Streptomyces</taxon>
    </lineage>
</organism>
<dbReference type="RefSeq" id="WP_030064767.1">
    <property type="nucleotide sequence ID" value="NZ_JRKI01000026.1"/>
</dbReference>
<dbReference type="AlphaFoldDB" id="A0A0D7CKU1"/>
<sequence>MTTSRKPPARRAAKPPALTFADVRAKIQRPRRVVELVMDAEAAAEIGALEELLDRAQRHDEANGTETARDVAKRLQELEAQAEASRVQFTLEAITHRAYQQLRADHPPTKEQIEAAAKRGGEEEPAFDPDSFAPALVEAQLIEPKPADSEEFVEFWDALSDGQLGQLWGAAIQIQFQTGELGPPSQAAADILRSFGMATG</sequence>
<reference evidence="1 2" key="1">
    <citation type="submission" date="2014-09" db="EMBL/GenBank/DDBJ databases">
        <title>Draft genome sequence of Streptomyces natalensis ATCC 27448, producer of the antifungal pimaricin.</title>
        <authorList>
            <person name="Mendes M.V."/>
            <person name="Beites T."/>
            <person name="Pires S."/>
            <person name="Santos C.L."/>
            <person name="Moradas-Ferreira P."/>
        </authorList>
    </citation>
    <scope>NUCLEOTIDE SEQUENCE [LARGE SCALE GENOMIC DNA]</scope>
    <source>
        <strain evidence="1 2">ATCC 27448</strain>
    </source>
</reference>
<gene>
    <name evidence="1" type="ORF">SNA_17675</name>
</gene>
<dbReference type="PATRIC" id="fig|1240678.4.peg.3722"/>
<comment type="caution">
    <text evidence="1">The sequence shown here is derived from an EMBL/GenBank/DDBJ whole genome shotgun (WGS) entry which is preliminary data.</text>
</comment>
<evidence type="ECO:0000313" key="1">
    <source>
        <dbReference type="EMBL" id="KIZ16829.1"/>
    </source>
</evidence>